<reference evidence="4" key="1">
    <citation type="journal article" date="2020" name="Stud. Mycol.">
        <title>101 Dothideomycetes genomes: a test case for predicting lifestyles and emergence of pathogens.</title>
        <authorList>
            <person name="Haridas S."/>
            <person name="Albert R."/>
            <person name="Binder M."/>
            <person name="Bloem J."/>
            <person name="Labutti K."/>
            <person name="Salamov A."/>
            <person name="Andreopoulos B."/>
            <person name="Baker S."/>
            <person name="Barry K."/>
            <person name="Bills G."/>
            <person name="Bluhm B."/>
            <person name="Cannon C."/>
            <person name="Castanera R."/>
            <person name="Culley D."/>
            <person name="Daum C."/>
            <person name="Ezra D."/>
            <person name="Gonzalez J."/>
            <person name="Henrissat B."/>
            <person name="Kuo A."/>
            <person name="Liang C."/>
            <person name="Lipzen A."/>
            <person name="Lutzoni F."/>
            <person name="Magnuson J."/>
            <person name="Mondo S."/>
            <person name="Nolan M."/>
            <person name="Ohm R."/>
            <person name="Pangilinan J."/>
            <person name="Park H.-J."/>
            <person name="Ramirez L."/>
            <person name="Alfaro M."/>
            <person name="Sun H."/>
            <person name="Tritt A."/>
            <person name="Yoshinaga Y."/>
            <person name="Zwiers L.-H."/>
            <person name="Turgeon B."/>
            <person name="Goodwin S."/>
            <person name="Spatafora J."/>
            <person name="Crous P."/>
            <person name="Grigoriev I."/>
        </authorList>
    </citation>
    <scope>NUCLEOTIDE SEQUENCE</scope>
    <source>
        <strain evidence="4">ATCC 16933</strain>
    </source>
</reference>
<evidence type="ECO:0000256" key="1">
    <source>
        <dbReference type="ARBA" id="ARBA00023002"/>
    </source>
</evidence>
<gene>
    <name evidence="4" type="ORF">BDY21DRAFT_289884</name>
</gene>
<evidence type="ECO:0000256" key="3">
    <source>
        <dbReference type="SAM" id="MobiDB-lite"/>
    </source>
</evidence>
<keyword evidence="1" id="KW-0560">Oxidoreductase</keyword>
<dbReference type="EMBL" id="MU001687">
    <property type="protein sequence ID" value="KAF2455289.1"/>
    <property type="molecule type" value="Genomic_DNA"/>
</dbReference>
<accession>A0A6A6NU71</accession>
<dbReference type="Proteomes" id="UP000799766">
    <property type="component" value="Unassembled WGS sequence"/>
</dbReference>
<dbReference type="GO" id="GO:0016616">
    <property type="term" value="F:oxidoreductase activity, acting on the CH-OH group of donors, NAD or NADP as acceptor"/>
    <property type="evidence" value="ECO:0007669"/>
    <property type="project" value="TreeGrafter"/>
</dbReference>
<feature type="region of interest" description="Disordered" evidence="3">
    <location>
        <begin position="290"/>
        <end position="309"/>
    </location>
</feature>
<dbReference type="InterPro" id="IPR036291">
    <property type="entry name" value="NAD(P)-bd_dom_sf"/>
</dbReference>
<dbReference type="PANTHER" id="PTHR10366">
    <property type="entry name" value="NAD DEPENDENT EPIMERASE/DEHYDRATASE"/>
    <property type="match status" value="1"/>
</dbReference>
<evidence type="ECO:0000313" key="4">
    <source>
        <dbReference type="EMBL" id="KAF2455289.1"/>
    </source>
</evidence>
<evidence type="ECO:0000313" key="5">
    <source>
        <dbReference type="Proteomes" id="UP000799766"/>
    </source>
</evidence>
<dbReference type="InterPro" id="IPR050425">
    <property type="entry name" value="NAD(P)_dehydrat-like"/>
</dbReference>
<keyword evidence="5" id="KW-1185">Reference proteome</keyword>
<evidence type="ECO:0000256" key="2">
    <source>
        <dbReference type="ARBA" id="ARBA00023445"/>
    </source>
</evidence>
<dbReference type="Gene3D" id="3.40.50.720">
    <property type="entry name" value="NAD(P)-binding Rossmann-like Domain"/>
    <property type="match status" value="1"/>
</dbReference>
<protein>
    <submittedName>
        <fullName evidence="4">Putative dihydroflavonal-4-reductase</fullName>
    </submittedName>
</protein>
<organism evidence="4 5">
    <name type="scientific">Lineolata rhizophorae</name>
    <dbReference type="NCBI Taxonomy" id="578093"/>
    <lineage>
        <taxon>Eukaryota</taxon>
        <taxon>Fungi</taxon>
        <taxon>Dikarya</taxon>
        <taxon>Ascomycota</taxon>
        <taxon>Pezizomycotina</taxon>
        <taxon>Dothideomycetes</taxon>
        <taxon>Dothideomycetes incertae sedis</taxon>
        <taxon>Lineolatales</taxon>
        <taxon>Lineolataceae</taxon>
        <taxon>Lineolata</taxon>
    </lineage>
</organism>
<dbReference type="SUPFAM" id="SSF51735">
    <property type="entry name" value="NAD(P)-binding Rossmann-fold domains"/>
    <property type="match status" value="1"/>
</dbReference>
<name>A0A6A6NU71_9PEZI</name>
<comment type="similarity">
    <text evidence="2">Belongs to the NAD(P)-dependent epimerase/dehydratase family. Dihydroflavonol-4-reductase subfamily.</text>
</comment>
<sequence>MPRPRRVLITIRNLFHGSHIVDQFLSCSISVRAVVHDEPTQNILYQTFYDACTKGALDIVLVPDISAPNAFFDALAITPNPFDVVIHTAGPAFSTTGHDNTEIATFASFYTTTLLQHIAALAPQVRRFILNTAVSAAPLLLWQPSLDGSPATPVAAPLDEASLVPAWEMVRQQAEAPAWRFVEEARPGFDVVTLAAAAVYGPPKSGVRSLDELDEGDFRVWREFMCAGGWAAQVPGNGMYCYADVRDLAFAHCQAAFISQAGNQRFIICAGALSAQTICDVLRRHVPELRDRVPKGSPGTSSLPPNLPRPDATATSALLGLIKYHSVEETLVPLARWLLGIERQQQMQQPGMAFVQRFG</sequence>
<proteinExistence type="inferred from homology"/>
<dbReference type="OrthoDB" id="2735536at2759"/>
<dbReference type="AlphaFoldDB" id="A0A6A6NU71"/>
<dbReference type="PANTHER" id="PTHR10366:SF564">
    <property type="entry name" value="STEROL-4-ALPHA-CARBOXYLATE 3-DEHYDROGENASE, DECARBOXYLATING"/>
    <property type="match status" value="1"/>
</dbReference>